<dbReference type="Proteomes" id="UP000270034">
    <property type="component" value="Chromosome"/>
</dbReference>
<dbReference type="EMBL" id="AP018515">
    <property type="protein sequence ID" value="BBC80295.1"/>
    <property type="molecule type" value="Genomic_DNA"/>
</dbReference>
<evidence type="ECO:0000313" key="2">
    <source>
        <dbReference type="Proteomes" id="UP000270034"/>
    </source>
</evidence>
<sequence>MAGFFAILIYSFEYILWNSCLSLYQAIPTSIMGGVNTKK</sequence>
<organism evidence="1 2">
    <name type="scientific">Acetobacter orientalis</name>
    <dbReference type="NCBI Taxonomy" id="146474"/>
    <lineage>
        <taxon>Bacteria</taxon>
        <taxon>Pseudomonadati</taxon>
        <taxon>Pseudomonadota</taxon>
        <taxon>Alphaproteobacteria</taxon>
        <taxon>Acetobacterales</taxon>
        <taxon>Acetobacteraceae</taxon>
        <taxon>Acetobacter</taxon>
    </lineage>
</organism>
<accession>A0A2Z5ZIS8</accession>
<name>A0A2Z5ZIS8_9PROT</name>
<dbReference type="KEGG" id="aot:AcetOri_orf02908"/>
<reference evidence="1 2" key="1">
    <citation type="submission" date="2018-02" db="EMBL/GenBank/DDBJ databases">
        <title>Acetobacter orientalis genome.</title>
        <authorList>
            <person name="Nakashima N."/>
            <person name="Tamura T."/>
        </authorList>
    </citation>
    <scope>NUCLEOTIDE SEQUENCE [LARGE SCALE GENOMIC DNA]</scope>
    <source>
        <strain evidence="1 2">FAN1</strain>
    </source>
</reference>
<protein>
    <submittedName>
        <fullName evidence="1">Uncharacterized protein</fullName>
    </submittedName>
</protein>
<dbReference type="AlphaFoldDB" id="A0A2Z5ZIS8"/>
<evidence type="ECO:0000313" key="1">
    <source>
        <dbReference type="EMBL" id="BBC80295.1"/>
    </source>
</evidence>
<proteinExistence type="predicted"/>
<gene>
    <name evidence="1" type="ORF">AcetOrient_orf02908</name>
</gene>